<feature type="transmembrane region" description="Helical" evidence="1">
    <location>
        <begin position="41"/>
        <end position="62"/>
    </location>
</feature>
<organism evidence="2 3">
    <name type="scientific">Tindallia californiensis</name>
    <dbReference type="NCBI Taxonomy" id="159292"/>
    <lineage>
        <taxon>Bacteria</taxon>
        <taxon>Bacillati</taxon>
        <taxon>Bacillota</taxon>
        <taxon>Clostridia</taxon>
        <taxon>Peptostreptococcales</taxon>
        <taxon>Tindalliaceae</taxon>
        <taxon>Tindallia</taxon>
    </lineage>
</organism>
<evidence type="ECO:0000256" key="1">
    <source>
        <dbReference type="SAM" id="Phobius"/>
    </source>
</evidence>
<gene>
    <name evidence="2" type="ORF">SAMN05192546_10941</name>
</gene>
<feature type="transmembrane region" description="Helical" evidence="1">
    <location>
        <begin position="127"/>
        <end position="152"/>
    </location>
</feature>
<dbReference type="Proteomes" id="UP000199230">
    <property type="component" value="Unassembled WGS sequence"/>
</dbReference>
<feature type="transmembrane region" description="Helical" evidence="1">
    <location>
        <begin position="95"/>
        <end position="121"/>
    </location>
</feature>
<reference evidence="2 3" key="1">
    <citation type="submission" date="2016-10" db="EMBL/GenBank/DDBJ databases">
        <authorList>
            <person name="de Groot N.N."/>
        </authorList>
    </citation>
    <scope>NUCLEOTIDE SEQUENCE [LARGE SCALE GENOMIC DNA]</scope>
    <source>
        <strain evidence="2 3">APO</strain>
    </source>
</reference>
<dbReference type="NCBIfam" id="TIGR02359">
    <property type="entry name" value="thiW"/>
    <property type="match status" value="1"/>
</dbReference>
<dbReference type="OrthoDB" id="5516776at2"/>
<feature type="transmembrane region" description="Helical" evidence="1">
    <location>
        <begin position="68"/>
        <end position="88"/>
    </location>
</feature>
<dbReference type="STRING" id="159292.SAMN05192546_10941"/>
<keyword evidence="1" id="KW-0812">Transmembrane</keyword>
<dbReference type="RefSeq" id="WP_093314816.1">
    <property type="nucleotide sequence ID" value="NZ_FNPV01000009.1"/>
</dbReference>
<accession>A0A1H3QG17</accession>
<sequence>MNIRTLTMAALLIAIGVVTAHTIVIPAGVAKAFPMQHAINVIAAMLLGTPMAVVIAFMISLLRNLLGTGSLLAFPGSIFGALLAGFLFQKTGRPLLTMLGEIVGTSLLGALAAFPLAAYVMGFEGAWLFFILPFGISSASGAVIGVFVMGALCKSKAINLRKGGCLK</sequence>
<keyword evidence="1" id="KW-0472">Membrane</keyword>
<dbReference type="AlphaFoldDB" id="A0A1H3QG17"/>
<evidence type="ECO:0000313" key="2">
    <source>
        <dbReference type="EMBL" id="SDZ11988.1"/>
    </source>
</evidence>
<protein>
    <submittedName>
        <fullName evidence="2">Energy coupling factor transporter S component ThiW</fullName>
    </submittedName>
</protein>
<name>A0A1H3QG17_9FIRM</name>
<keyword evidence="1" id="KW-1133">Transmembrane helix</keyword>
<dbReference type="PIRSF" id="PIRSF024534">
    <property type="entry name" value="ThiW"/>
    <property type="match status" value="1"/>
</dbReference>
<evidence type="ECO:0000313" key="3">
    <source>
        <dbReference type="Proteomes" id="UP000199230"/>
    </source>
</evidence>
<dbReference type="Gene3D" id="1.10.1760.20">
    <property type="match status" value="1"/>
</dbReference>
<keyword evidence="3" id="KW-1185">Reference proteome</keyword>
<dbReference type="Pfam" id="PF09512">
    <property type="entry name" value="ThiW"/>
    <property type="match status" value="1"/>
</dbReference>
<feature type="transmembrane region" description="Helical" evidence="1">
    <location>
        <begin position="6"/>
        <end position="29"/>
    </location>
</feature>
<proteinExistence type="predicted"/>
<dbReference type="EMBL" id="FNPV01000009">
    <property type="protein sequence ID" value="SDZ11988.1"/>
    <property type="molecule type" value="Genomic_DNA"/>
</dbReference>
<dbReference type="InterPro" id="IPR012652">
    <property type="entry name" value="ThiW"/>
</dbReference>